<dbReference type="Proteomes" id="UP000004926">
    <property type="component" value="Chromosome"/>
</dbReference>
<dbReference type="InterPro" id="IPR000691">
    <property type="entry name" value="Prot_inh_I16_SSI"/>
</dbReference>
<accession>H5X6E3</accession>
<dbReference type="EMBL" id="CM001439">
    <property type="protein sequence ID" value="EHR50091.1"/>
    <property type="molecule type" value="Genomic_DNA"/>
</dbReference>
<protein>
    <submittedName>
        <fullName evidence="10">Subtilisin inhibitor-like protein</fullName>
    </submittedName>
</protein>
<keyword evidence="6 8" id="KW-0722">Serine protease inhibitor</keyword>
<dbReference type="GO" id="GO:0004867">
    <property type="term" value="F:serine-type endopeptidase inhibitor activity"/>
    <property type="evidence" value="ECO:0007669"/>
    <property type="project" value="UniProtKB-KW"/>
</dbReference>
<feature type="domain" description="Subtilisin inhibitor" evidence="9">
    <location>
        <begin position="36"/>
        <end position="108"/>
    </location>
</feature>
<keyword evidence="7" id="KW-1015">Disulfide bond</keyword>
<evidence type="ECO:0000256" key="2">
    <source>
        <dbReference type="ARBA" id="ARBA00010472"/>
    </source>
</evidence>
<evidence type="ECO:0000256" key="1">
    <source>
        <dbReference type="ARBA" id="ARBA00004613"/>
    </source>
</evidence>
<comment type="subunit">
    <text evidence="3">Homodimer.</text>
</comment>
<dbReference type="InterPro" id="IPR036819">
    <property type="entry name" value="Subtilisin_inhibitor-like_sf"/>
</dbReference>
<name>H5X6E3_9PSEU</name>
<dbReference type="OrthoDB" id="4567948at2"/>
<dbReference type="Gene3D" id="3.30.350.10">
    <property type="entry name" value="Subtilisin inhibitor-like"/>
    <property type="match status" value="1"/>
</dbReference>
<comment type="similarity">
    <text evidence="2 8">Belongs to the protease inhibitor I16 (SSI) family.</text>
</comment>
<dbReference type="GO" id="GO:0005576">
    <property type="term" value="C:extracellular region"/>
    <property type="evidence" value="ECO:0007669"/>
    <property type="project" value="UniProtKB-SubCell"/>
</dbReference>
<evidence type="ECO:0000313" key="11">
    <source>
        <dbReference type="Proteomes" id="UP000004926"/>
    </source>
</evidence>
<gene>
    <name evidence="10" type="ORF">SacmaDRAFT_1823</name>
</gene>
<dbReference type="InterPro" id="IPR020054">
    <property type="entry name" value="Prot_inh_SSI_I16_CS"/>
</dbReference>
<evidence type="ECO:0000256" key="6">
    <source>
        <dbReference type="ARBA" id="ARBA00022900"/>
    </source>
</evidence>
<keyword evidence="5 8" id="KW-0646">Protease inhibitor</keyword>
<comment type="subcellular location">
    <subcellularLocation>
        <location evidence="1">Secreted</location>
    </subcellularLocation>
</comment>
<evidence type="ECO:0000313" key="10">
    <source>
        <dbReference type="EMBL" id="EHR50091.1"/>
    </source>
</evidence>
<sequence>MIAAGSLAACTLTALCAGGPNLPAESSLSLSLRGTDGVTRSVHLTCEPDTGTHPRAHQACAALEAADGDFDRLPELQRQCTMIYSPVRAHARGHWKGESVRFTTEYSNPCFADARSGGVFGF</sequence>
<evidence type="ECO:0000256" key="5">
    <source>
        <dbReference type="ARBA" id="ARBA00022690"/>
    </source>
</evidence>
<evidence type="ECO:0000256" key="7">
    <source>
        <dbReference type="ARBA" id="ARBA00023157"/>
    </source>
</evidence>
<evidence type="ECO:0000259" key="9">
    <source>
        <dbReference type="Pfam" id="PF00720"/>
    </source>
</evidence>
<organism evidence="10 11">
    <name type="scientific">Saccharomonospora marina XMU15</name>
    <dbReference type="NCBI Taxonomy" id="882083"/>
    <lineage>
        <taxon>Bacteria</taxon>
        <taxon>Bacillati</taxon>
        <taxon>Actinomycetota</taxon>
        <taxon>Actinomycetes</taxon>
        <taxon>Pseudonocardiales</taxon>
        <taxon>Pseudonocardiaceae</taxon>
        <taxon>Saccharomonospora</taxon>
    </lineage>
</organism>
<dbReference type="PROSITE" id="PS00999">
    <property type="entry name" value="SSI"/>
    <property type="match status" value="1"/>
</dbReference>
<evidence type="ECO:0000256" key="8">
    <source>
        <dbReference type="RuleBase" id="RU003471"/>
    </source>
</evidence>
<dbReference type="STRING" id="882083.SacmaDRAFT_1823"/>
<dbReference type="AlphaFoldDB" id="H5X6E3"/>
<dbReference type="eggNOG" id="ENOG50333FU">
    <property type="taxonomic scope" value="Bacteria"/>
</dbReference>
<dbReference type="InterPro" id="IPR023549">
    <property type="entry name" value="Subtilisin_inhibitor"/>
</dbReference>
<keyword evidence="11" id="KW-1185">Reference proteome</keyword>
<keyword evidence="4" id="KW-0964">Secreted</keyword>
<dbReference type="SUPFAM" id="SSF55399">
    <property type="entry name" value="Subtilisin inhibitor"/>
    <property type="match status" value="1"/>
</dbReference>
<dbReference type="PRINTS" id="PR00294">
    <property type="entry name" value="SSBTLNINHBTR"/>
</dbReference>
<dbReference type="Pfam" id="PF00720">
    <property type="entry name" value="SSI"/>
    <property type="match status" value="1"/>
</dbReference>
<reference evidence="10 11" key="1">
    <citation type="journal article" date="2012" name="Stand. Genomic Sci.">
        <title>Genome sequence of the ocean sediment bacterium Saccharomonospora marina type strain (XMU15(T)).</title>
        <authorList>
            <person name="Klenk H.P."/>
            <person name="Lu M."/>
            <person name="Lucas S."/>
            <person name="Lapidus A."/>
            <person name="Copeland A."/>
            <person name="Pitluck S."/>
            <person name="Goodwin L.A."/>
            <person name="Han C."/>
            <person name="Tapia R."/>
            <person name="Brambilla E.M."/>
            <person name="Potter G."/>
            <person name="Land M."/>
            <person name="Ivanova N."/>
            <person name="Rohde M."/>
            <person name="Goker M."/>
            <person name="Detter J.C."/>
            <person name="Li W.J."/>
            <person name="Kyrpides N.C."/>
            <person name="Woyke T."/>
        </authorList>
    </citation>
    <scope>NUCLEOTIDE SEQUENCE [LARGE SCALE GENOMIC DNA]</scope>
    <source>
        <strain evidence="10 11">XMU15</strain>
    </source>
</reference>
<evidence type="ECO:0000256" key="3">
    <source>
        <dbReference type="ARBA" id="ARBA00011738"/>
    </source>
</evidence>
<dbReference type="HOGENOM" id="CLU_121949_0_1_11"/>
<proteinExistence type="inferred from homology"/>
<evidence type="ECO:0000256" key="4">
    <source>
        <dbReference type="ARBA" id="ARBA00022525"/>
    </source>
</evidence>